<dbReference type="InterPro" id="IPR023214">
    <property type="entry name" value="HAD_sf"/>
</dbReference>
<dbReference type="EMBL" id="CP095073">
    <property type="protein sequence ID" value="UOQ45465.1"/>
    <property type="molecule type" value="Genomic_DNA"/>
</dbReference>
<keyword evidence="1 3" id="KW-0378">Hydrolase</keyword>
<dbReference type="InterPro" id="IPR041492">
    <property type="entry name" value="HAD_2"/>
</dbReference>
<dbReference type="NCBIfam" id="TIGR01549">
    <property type="entry name" value="HAD-SF-IA-v1"/>
    <property type="match status" value="1"/>
</dbReference>
<dbReference type="InterPro" id="IPR023198">
    <property type="entry name" value="PGP-like_dom2"/>
</dbReference>
<dbReference type="Pfam" id="PF13419">
    <property type="entry name" value="HAD_2"/>
    <property type="match status" value="1"/>
</dbReference>
<sequence length="204" mass="23650">MYRHIIWDFDGTLFDTYPVMAGVFKELLESEGMIESVETIEKQWRISASHALSYYQDKYKIDDAFIADYKRKKLAAEMEQSKPFAEIEALCKYIASTGRKNYLLTHRGESSIELLRKYDLERYFSQCITSKEGFARKPSPAAIHHLMSEHQIEKTEAIMIGDRDLDLISGKNAGISACYFTNESEGNEHCDYIIHDFKQLYSII</sequence>
<evidence type="ECO:0000313" key="3">
    <source>
        <dbReference type="EMBL" id="UOQ45465.1"/>
    </source>
</evidence>
<dbReference type="SFLD" id="SFLDS00003">
    <property type="entry name" value="Haloacid_Dehalogenase"/>
    <property type="match status" value="1"/>
</dbReference>
<keyword evidence="4" id="KW-1185">Reference proteome</keyword>
<dbReference type="Gene3D" id="3.40.50.1000">
    <property type="entry name" value="HAD superfamily/HAD-like"/>
    <property type="match status" value="1"/>
</dbReference>
<dbReference type="Gene3D" id="1.10.150.240">
    <property type="entry name" value="Putative phosphatase, domain 2"/>
    <property type="match status" value="1"/>
</dbReference>
<dbReference type="Proteomes" id="UP000831787">
    <property type="component" value="Chromosome"/>
</dbReference>
<dbReference type="InterPro" id="IPR006439">
    <property type="entry name" value="HAD-SF_hydro_IA"/>
</dbReference>
<organism evidence="3 4">
    <name type="scientific">Halobacillus salinarum</name>
    <dbReference type="NCBI Taxonomy" id="2932257"/>
    <lineage>
        <taxon>Bacteria</taxon>
        <taxon>Bacillati</taxon>
        <taxon>Bacillota</taxon>
        <taxon>Bacilli</taxon>
        <taxon>Bacillales</taxon>
        <taxon>Bacillaceae</taxon>
        <taxon>Halobacillus</taxon>
    </lineage>
</organism>
<evidence type="ECO:0000313" key="4">
    <source>
        <dbReference type="Proteomes" id="UP000831787"/>
    </source>
</evidence>
<evidence type="ECO:0000256" key="1">
    <source>
        <dbReference type="ARBA" id="ARBA00022801"/>
    </source>
</evidence>
<proteinExistence type="predicted"/>
<reference evidence="3 4" key="1">
    <citation type="submission" date="2022-04" db="EMBL/GenBank/DDBJ databases">
        <title>Halobacillus sp. isolated from saltern.</title>
        <authorList>
            <person name="Won M."/>
            <person name="Lee C.-M."/>
            <person name="Woen H.-Y."/>
            <person name="Kwon S.-W."/>
        </authorList>
    </citation>
    <scope>NUCLEOTIDE SEQUENCE [LARGE SCALE GENOMIC DNA]</scope>
    <source>
        <strain evidence="3 4">SSBR10-3</strain>
    </source>
</reference>
<dbReference type="GO" id="GO:0016787">
    <property type="term" value="F:hydrolase activity"/>
    <property type="evidence" value="ECO:0007669"/>
    <property type="project" value="UniProtKB-KW"/>
</dbReference>
<name>A0ABY4EM51_9BACI</name>
<accession>A0ABY4EM51</accession>
<evidence type="ECO:0000256" key="2">
    <source>
        <dbReference type="ARBA" id="ARBA00022842"/>
    </source>
</evidence>
<dbReference type="InterPro" id="IPR036412">
    <property type="entry name" value="HAD-like_sf"/>
</dbReference>
<keyword evidence="2" id="KW-0460">Magnesium</keyword>
<gene>
    <name evidence="3" type="ORF">MUN89_05825</name>
</gene>
<protein>
    <submittedName>
        <fullName evidence="3">HAD-IA family hydrolase</fullName>
    </submittedName>
</protein>
<dbReference type="PANTHER" id="PTHR43434">
    <property type="entry name" value="PHOSPHOGLYCOLATE PHOSPHATASE"/>
    <property type="match status" value="1"/>
</dbReference>
<dbReference type="InterPro" id="IPR050155">
    <property type="entry name" value="HAD-like_hydrolase_sf"/>
</dbReference>
<dbReference type="SUPFAM" id="SSF56784">
    <property type="entry name" value="HAD-like"/>
    <property type="match status" value="1"/>
</dbReference>
<dbReference type="PANTHER" id="PTHR43434:SF25">
    <property type="entry name" value="PHOSPHOGLYCOLATE PHOSPHATASE"/>
    <property type="match status" value="1"/>
</dbReference>
<dbReference type="RefSeq" id="WP_244712210.1">
    <property type="nucleotide sequence ID" value="NZ_CP095073.1"/>
</dbReference>
<dbReference type="SFLD" id="SFLDG01129">
    <property type="entry name" value="C1.5:_HAD__Beta-PGM__Phosphata"/>
    <property type="match status" value="1"/>
</dbReference>